<dbReference type="Pfam" id="PF21082">
    <property type="entry name" value="MS_channel_3rd"/>
    <property type="match status" value="1"/>
</dbReference>
<evidence type="ECO:0000256" key="6">
    <source>
        <dbReference type="ARBA" id="ARBA00023136"/>
    </source>
</evidence>
<evidence type="ECO:0000256" key="2">
    <source>
        <dbReference type="ARBA" id="ARBA00008017"/>
    </source>
</evidence>
<gene>
    <name evidence="13" type="ordered locus">Hoch_4500</name>
</gene>
<proteinExistence type="inferred from homology"/>
<feature type="signal peptide" evidence="9">
    <location>
        <begin position="1"/>
        <end position="26"/>
    </location>
</feature>
<evidence type="ECO:0000256" key="5">
    <source>
        <dbReference type="ARBA" id="ARBA00022989"/>
    </source>
</evidence>
<dbReference type="InterPro" id="IPR010920">
    <property type="entry name" value="LSM_dom_sf"/>
</dbReference>
<evidence type="ECO:0000256" key="8">
    <source>
        <dbReference type="SAM" id="Phobius"/>
    </source>
</evidence>
<dbReference type="EMBL" id="CP001804">
    <property type="protein sequence ID" value="ACY16993.1"/>
    <property type="molecule type" value="Genomic_DNA"/>
</dbReference>
<dbReference type="GO" id="GO:0005886">
    <property type="term" value="C:plasma membrane"/>
    <property type="evidence" value="ECO:0007669"/>
    <property type="project" value="UniProtKB-SubCell"/>
</dbReference>
<feature type="compositionally biased region" description="Low complexity" evidence="7">
    <location>
        <begin position="34"/>
        <end position="45"/>
    </location>
</feature>
<dbReference type="PANTHER" id="PTHR43634">
    <property type="entry name" value="OW CONDUCTANCE MECHANOSENSITIVE CHANNEL"/>
    <property type="match status" value="1"/>
</dbReference>
<name>D0LPV6_HALO1</name>
<dbReference type="InterPro" id="IPR049278">
    <property type="entry name" value="MS_channel_C"/>
</dbReference>
<evidence type="ECO:0000259" key="10">
    <source>
        <dbReference type="Pfam" id="PF00924"/>
    </source>
</evidence>
<feature type="chain" id="PRO_5003010782" evidence="9">
    <location>
        <begin position="27"/>
        <end position="662"/>
    </location>
</feature>
<feature type="transmembrane region" description="Helical" evidence="8">
    <location>
        <begin position="412"/>
        <end position="431"/>
    </location>
</feature>
<feature type="region of interest" description="Disordered" evidence="7">
    <location>
        <begin position="638"/>
        <end position="662"/>
    </location>
</feature>
<dbReference type="InterPro" id="IPR006685">
    <property type="entry name" value="MscS_channel_2nd"/>
</dbReference>
<keyword evidence="6 8" id="KW-0472">Membrane</keyword>
<dbReference type="Pfam" id="PF00924">
    <property type="entry name" value="MS_channel_2nd"/>
    <property type="match status" value="1"/>
</dbReference>
<keyword evidence="14" id="KW-1185">Reference proteome</keyword>
<keyword evidence="4 8" id="KW-0812">Transmembrane</keyword>
<dbReference type="InterPro" id="IPR045042">
    <property type="entry name" value="YnaI-like"/>
</dbReference>
<evidence type="ECO:0000313" key="14">
    <source>
        <dbReference type="Proteomes" id="UP000001880"/>
    </source>
</evidence>
<dbReference type="InterPro" id="IPR023408">
    <property type="entry name" value="MscS_beta-dom_sf"/>
</dbReference>
<dbReference type="OrthoDB" id="9775207at2"/>
<dbReference type="Pfam" id="PF21088">
    <property type="entry name" value="MS_channel_1st"/>
    <property type="match status" value="1"/>
</dbReference>
<dbReference type="SUPFAM" id="SSF82861">
    <property type="entry name" value="Mechanosensitive channel protein MscS (YggB), transmembrane region"/>
    <property type="match status" value="1"/>
</dbReference>
<dbReference type="STRING" id="502025.Hoch_4500"/>
<keyword evidence="5 8" id="KW-1133">Transmembrane helix</keyword>
<feature type="domain" description="Mechanosensitive ion channel transmembrane helices 2/3" evidence="12">
    <location>
        <begin position="391"/>
        <end position="432"/>
    </location>
</feature>
<evidence type="ECO:0000259" key="11">
    <source>
        <dbReference type="Pfam" id="PF21082"/>
    </source>
</evidence>
<dbReference type="KEGG" id="hoh:Hoch_4500"/>
<keyword evidence="3" id="KW-1003">Cell membrane</keyword>
<dbReference type="HOGENOM" id="CLU_015233_1_1_7"/>
<evidence type="ECO:0000313" key="13">
    <source>
        <dbReference type="EMBL" id="ACY16993.1"/>
    </source>
</evidence>
<keyword evidence="9" id="KW-0732">Signal</keyword>
<feature type="domain" description="Mechanosensitive ion channel MscS" evidence="10">
    <location>
        <begin position="433"/>
        <end position="498"/>
    </location>
</feature>
<evidence type="ECO:0000256" key="9">
    <source>
        <dbReference type="SAM" id="SignalP"/>
    </source>
</evidence>
<dbReference type="RefSeq" id="WP_012829591.1">
    <property type="nucleotide sequence ID" value="NC_013440.1"/>
</dbReference>
<feature type="region of interest" description="Disordered" evidence="7">
    <location>
        <begin position="34"/>
        <end position="121"/>
    </location>
</feature>
<feature type="transmembrane region" description="Helical" evidence="8">
    <location>
        <begin position="384"/>
        <end position="406"/>
    </location>
</feature>
<organism evidence="13 14">
    <name type="scientific">Haliangium ochraceum (strain DSM 14365 / JCM 11303 / SMP-2)</name>
    <dbReference type="NCBI Taxonomy" id="502025"/>
    <lineage>
        <taxon>Bacteria</taxon>
        <taxon>Pseudomonadati</taxon>
        <taxon>Myxococcota</taxon>
        <taxon>Polyangia</taxon>
        <taxon>Haliangiales</taxon>
        <taxon>Kofleriaceae</taxon>
        <taxon>Haliangium</taxon>
    </lineage>
</organism>
<reference evidence="13 14" key="1">
    <citation type="journal article" date="2010" name="Stand. Genomic Sci.">
        <title>Complete genome sequence of Haliangium ochraceum type strain (SMP-2).</title>
        <authorList>
            <consortium name="US DOE Joint Genome Institute (JGI-PGF)"/>
            <person name="Ivanova N."/>
            <person name="Daum C."/>
            <person name="Lang E."/>
            <person name="Abt B."/>
            <person name="Kopitz M."/>
            <person name="Saunders E."/>
            <person name="Lapidus A."/>
            <person name="Lucas S."/>
            <person name="Glavina Del Rio T."/>
            <person name="Nolan M."/>
            <person name="Tice H."/>
            <person name="Copeland A."/>
            <person name="Cheng J.F."/>
            <person name="Chen F."/>
            <person name="Bruce D."/>
            <person name="Goodwin L."/>
            <person name="Pitluck S."/>
            <person name="Mavromatis K."/>
            <person name="Pati A."/>
            <person name="Mikhailova N."/>
            <person name="Chen A."/>
            <person name="Palaniappan K."/>
            <person name="Land M."/>
            <person name="Hauser L."/>
            <person name="Chang Y.J."/>
            <person name="Jeffries C.D."/>
            <person name="Detter J.C."/>
            <person name="Brettin T."/>
            <person name="Rohde M."/>
            <person name="Goker M."/>
            <person name="Bristow J."/>
            <person name="Markowitz V."/>
            <person name="Eisen J.A."/>
            <person name="Hugenholtz P."/>
            <person name="Kyrpides N.C."/>
            <person name="Klenk H.P."/>
        </authorList>
    </citation>
    <scope>NUCLEOTIDE SEQUENCE [LARGE SCALE GENOMIC DNA]</scope>
    <source>
        <strain evidence="14">DSM 14365 / CIP 107738 / JCM 11303 / AJ 13395 / SMP-2</strain>
    </source>
</reference>
<accession>D0LPV6</accession>
<dbReference type="PANTHER" id="PTHR43634:SF2">
    <property type="entry name" value="LOW CONDUCTANCE MECHANOSENSITIVE CHANNEL YNAI"/>
    <property type="match status" value="1"/>
</dbReference>
<dbReference type="GO" id="GO:0008381">
    <property type="term" value="F:mechanosensitive monoatomic ion channel activity"/>
    <property type="evidence" value="ECO:0007669"/>
    <property type="project" value="UniProtKB-ARBA"/>
</dbReference>
<feature type="compositionally biased region" description="Low complexity" evidence="7">
    <location>
        <begin position="77"/>
        <end position="120"/>
    </location>
</feature>
<evidence type="ECO:0000259" key="12">
    <source>
        <dbReference type="Pfam" id="PF21088"/>
    </source>
</evidence>
<dbReference type="InterPro" id="IPR011066">
    <property type="entry name" value="MscS_channel_C_sf"/>
</dbReference>
<dbReference type="SUPFAM" id="SSF50182">
    <property type="entry name" value="Sm-like ribonucleoproteins"/>
    <property type="match status" value="1"/>
</dbReference>
<evidence type="ECO:0000256" key="3">
    <source>
        <dbReference type="ARBA" id="ARBA00022475"/>
    </source>
</evidence>
<dbReference type="eggNOG" id="COG0668">
    <property type="taxonomic scope" value="Bacteria"/>
</dbReference>
<feature type="domain" description="Mechanosensitive ion channel MscS C-terminal" evidence="11">
    <location>
        <begin position="507"/>
        <end position="592"/>
    </location>
</feature>
<dbReference type="InterPro" id="IPR049142">
    <property type="entry name" value="MS_channel_1st"/>
</dbReference>
<protein>
    <submittedName>
        <fullName evidence="13">MscS Mechanosensitive ion channel</fullName>
    </submittedName>
</protein>
<sequence length="662" mass="71379">MLTRRLLASVSLACLLLCSGVGTISAQTAAEAPAPSARVAPTTPASAPPPAAQPDPAEAPTPGTDEEVEPTLEEPEAQPSEAADAPAADADSTEAAAAQTALSAGQEPVEAAPAPVAAEANGTCETPRQAWLQLLYWLQKNEGRWEPERAAACFDRSELDSAALAAERAEMLKEVLDARSAWIDVDALPTNPNYTDNETGLHRYTNPAVRDRIGPELYLVRQPSSRRWVFSAASLAAVPDLYPKTIKRIQDSLPGWSKALLFGIELWKYGMIVLLFFVAWLVKSAVVTILGRYMRRITRHPRLRYLDRLVEHAQGPIGALTMALVFSIALPYLLLPGQAARVADFALELLITFAAVWLAYRLIDVVSDFLAARAATTDSKLDDQLVPLVTKVLKLLVVVIGGIFILQNRGVNVGSLLAGLGIGGLAVALAAKDTLANFFGSLMIFIDKPFQVGDWVVVDSTEGVIEEVGFRTSRVRTFYNSLVTVPNALVTNSMVDNYGARRFRRYKTTLGLAYDTPPAKIEAFCEGVRALIARTPGMRTDFYMVEFTGFGASALELLVYSFMDTPTWNEELRTRSNLNLDIMRLAHDLGVSFAFPTQTLHVSSLPQMGASVPSHSGPSEHDELAAVVKGYARGGDRGLPSGSTVAGNFDCDAATSKSDEDG</sequence>
<evidence type="ECO:0000256" key="1">
    <source>
        <dbReference type="ARBA" id="ARBA00004651"/>
    </source>
</evidence>
<comment type="similarity">
    <text evidence="2">Belongs to the MscS (TC 1.A.23) family.</text>
</comment>
<dbReference type="SUPFAM" id="SSF82689">
    <property type="entry name" value="Mechanosensitive channel protein MscS (YggB), C-terminal domain"/>
    <property type="match status" value="1"/>
</dbReference>
<feature type="transmembrane region" description="Helical" evidence="8">
    <location>
        <begin position="315"/>
        <end position="333"/>
    </location>
</feature>
<feature type="transmembrane region" description="Helical" evidence="8">
    <location>
        <begin position="269"/>
        <end position="294"/>
    </location>
</feature>
<evidence type="ECO:0000256" key="7">
    <source>
        <dbReference type="SAM" id="MobiDB-lite"/>
    </source>
</evidence>
<dbReference type="Gene3D" id="3.30.70.100">
    <property type="match status" value="1"/>
</dbReference>
<dbReference type="Gene3D" id="1.10.287.1260">
    <property type="match status" value="1"/>
</dbReference>
<evidence type="ECO:0000256" key="4">
    <source>
        <dbReference type="ARBA" id="ARBA00022692"/>
    </source>
</evidence>
<comment type="subcellular location">
    <subcellularLocation>
        <location evidence="1">Cell membrane</location>
        <topology evidence="1">Multi-pass membrane protein</topology>
    </subcellularLocation>
</comment>
<dbReference type="Proteomes" id="UP000001880">
    <property type="component" value="Chromosome"/>
</dbReference>
<dbReference type="Gene3D" id="2.30.30.60">
    <property type="match status" value="1"/>
</dbReference>
<feature type="compositionally biased region" description="Acidic residues" evidence="7">
    <location>
        <begin position="64"/>
        <end position="76"/>
    </location>
</feature>
<dbReference type="AlphaFoldDB" id="D0LPV6"/>
<dbReference type="InterPro" id="IPR011014">
    <property type="entry name" value="MscS_channel_TM-2"/>
</dbReference>
<feature type="compositionally biased region" description="Pro residues" evidence="7">
    <location>
        <begin position="46"/>
        <end position="59"/>
    </location>
</feature>